<organism evidence="3 4">
    <name type="scientific">Microthyrium microscopicum</name>
    <dbReference type="NCBI Taxonomy" id="703497"/>
    <lineage>
        <taxon>Eukaryota</taxon>
        <taxon>Fungi</taxon>
        <taxon>Dikarya</taxon>
        <taxon>Ascomycota</taxon>
        <taxon>Pezizomycotina</taxon>
        <taxon>Dothideomycetes</taxon>
        <taxon>Dothideomycetes incertae sedis</taxon>
        <taxon>Microthyriales</taxon>
        <taxon>Microthyriaceae</taxon>
        <taxon>Microthyrium</taxon>
    </lineage>
</organism>
<evidence type="ECO:0000256" key="2">
    <source>
        <dbReference type="SAM" id="SignalP"/>
    </source>
</evidence>
<dbReference type="OrthoDB" id="3912985at2759"/>
<protein>
    <submittedName>
        <fullName evidence="3">Uncharacterized protein</fullName>
    </submittedName>
</protein>
<keyword evidence="4" id="KW-1185">Reference proteome</keyword>
<evidence type="ECO:0000313" key="3">
    <source>
        <dbReference type="EMBL" id="KAF2669870.1"/>
    </source>
</evidence>
<sequence length="163" mass="17114">MIPSFVLAFFLLELFGTCRATCYYPDGTTTDPIGVPCNQVVGVDGPCCRTTFSDACEANGLCYNSVQGYWFRDECTDPTWKSPNCHKICLDGTTGGNSSSSAKLTSCPTDGSFCCGAIDPTVCCSSSSRIFLSANSSSTSSSTSQSPTSSSTSTSSTSQPRLE</sequence>
<dbReference type="Proteomes" id="UP000799302">
    <property type="component" value="Unassembled WGS sequence"/>
</dbReference>
<feature type="chain" id="PRO_5025440195" evidence="2">
    <location>
        <begin position="21"/>
        <end position="163"/>
    </location>
</feature>
<dbReference type="AlphaFoldDB" id="A0A6A6UDD8"/>
<proteinExistence type="predicted"/>
<dbReference type="EMBL" id="MU004234">
    <property type="protein sequence ID" value="KAF2669870.1"/>
    <property type="molecule type" value="Genomic_DNA"/>
</dbReference>
<feature type="region of interest" description="Disordered" evidence="1">
    <location>
        <begin position="134"/>
        <end position="163"/>
    </location>
</feature>
<accession>A0A6A6UDD8</accession>
<evidence type="ECO:0000256" key="1">
    <source>
        <dbReference type="SAM" id="MobiDB-lite"/>
    </source>
</evidence>
<reference evidence="3" key="1">
    <citation type="journal article" date="2020" name="Stud. Mycol.">
        <title>101 Dothideomycetes genomes: a test case for predicting lifestyles and emergence of pathogens.</title>
        <authorList>
            <person name="Haridas S."/>
            <person name="Albert R."/>
            <person name="Binder M."/>
            <person name="Bloem J."/>
            <person name="Labutti K."/>
            <person name="Salamov A."/>
            <person name="Andreopoulos B."/>
            <person name="Baker S."/>
            <person name="Barry K."/>
            <person name="Bills G."/>
            <person name="Bluhm B."/>
            <person name="Cannon C."/>
            <person name="Castanera R."/>
            <person name="Culley D."/>
            <person name="Daum C."/>
            <person name="Ezra D."/>
            <person name="Gonzalez J."/>
            <person name="Henrissat B."/>
            <person name="Kuo A."/>
            <person name="Liang C."/>
            <person name="Lipzen A."/>
            <person name="Lutzoni F."/>
            <person name="Magnuson J."/>
            <person name="Mondo S."/>
            <person name="Nolan M."/>
            <person name="Ohm R."/>
            <person name="Pangilinan J."/>
            <person name="Park H.-J."/>
            <person name="Ramirez L."/>
            <person name="Alfaro M."/>
            <person name="Sun H."/>
            <person name="Tritt A."/>
            <person name="Yoshinaga Y."/>
            <person name="Zwiers L.-H."/>
            <person name="Turgeon B."/>
            <person name="Goodwin S."/>
            <person name="Spatafora J."/>
            <person name="Crous P."/>
            <person name="Grigoriev I."/>
        </authorList>
    </citation>
    <scope>NUCLEOTIDE SEQUENCE</scope>
    <source>
        <strain evidence="3">CBS 115976</strain>
    </source>
</reference>
<feature type="signal peptide" evidence="2">
    <location>
        <begin position="1"/>
        <end position="20"/>
    </location>
</feature>
<keyword evidence="2" id="KW-0732">Signal</keyword>
<feature type="compositionally biased region" description="Low complexity" evidence="1">
    <location>
        <begin position="136"/>
        <end position="163"/>
    </location>
</feature>
<name>A0A6A6UDD8_9PEZI</name>
<evidence type="ECO:0000313" key="4">
    <source>
        <dbReference type="Proteomes" id="UP000799302"/>
    </source>
</evidence>
<gene>
    <name evidence="3" type="ORF">BT63DRAFT_478104</name>
</gene>